<keyword evidence="7" id="KW-0496">Mitochondrion</keyword>
<evidence type="ECO:0000256" key="8">
    <source>
        <dbReference type="ARBA" id="ARBA00023136"/>
    </source>
</evidence>
<keyword evidence="5" id="KW-0999">Mitochondrion inner membrane</keyword>
<protein>
    <recommendedName>
        <fullName evidence="3">Cytochrome c oxidase assembly protein COX16 homolog, mitochondrial</fullName>
    </recommendedName>
</protein>
<feature type="transmembrane region" description="Helical" evidence="9">
    <location>
        <begin position="16"/>
        <end position="34"/>
    </location>
</feature>
<proteinExistence type="inferred from homology"/>
<accession>A0A9P0MJ35</accession>
<evidence type="ECO:0000256" key="2">
    <source>
        <dbReference type="ARBA" id="ARBA00008370"/>
    </source>
</evidence>
<evidence type="ECO:0000313" key="11">
    <source>
        <dbReference type="Proteomes" id="UP001152798"/>
    </source>
</evidence>
<comment type="subcellular location">
    <subcellularLocation>
        <location evidence="1">Mitochondrion inner membrane</location>
        <topology evidence="1">Single-pass membrane protein</topology>
    </subcellularLocation>
</comment>
<name>A0A9P0MJ35_NEZVI</name>
<evidence type="ECO:0000256" key="7">
    <source>
        <dbReference type="ARBA" id="ARBA00023128"/>
    </source>
</evidence>
<dbReference type="EMBL" id="OV725079">
    <property type="protein sequence ID" value="CAH1396520.1"/>
    <property type="molecule type" value="Genomic_DNA"/>
</dbReference>
<dbReference type="GO" id="GO:0033617">
    <property type="term" value="P:mitochondrial respiratory chain complex IV assembly"/>
    <property type="evidence" value="ECO:0007669"/>
    <property type="project" value="TreeGrafter"/>
</dbReference>
<dbReference type="OrthoDB" id="5516033at2759"/>
<comment type="similarity">
    <text evidence="2">Belongs to the COX16 family.</text>
</comment>
<evidence type="ECO:0000313" key="10">
    <source>
        <dbReference type="EMBL" id="CAH1396520.1"/>
    </source>
</evidence>
<dbReference type="Proteomes" id="UP001152798">
    <property type="component" value="Chromosome 3"/>
</dbReference>
<keyword evidence="4 9" id="KW-0812">Transmembrane</keyword>
<organism evidence="10 11">
    <name type="scientific">Nezara viridula</name>
    <name type="common">Southern green stink bug</name>
    <name type="synonym">Cimex viridulus</name>
    <dbReference type="NCBI Taxonomy" id="85310"/>
    <lineage>
        <taxon>Eukaryota</taxon>
        <taxon>Metazoa</taxon>
        <taxon>Ecdysozoa</taxon>
        <taxon>Arthropoda</taxon>
        <taxon>Hexapoda</taxon>
        <taxon>Insecta</taxon>
        <taxon>Pterygota</taxon>
        <taxon>Neoptera</taxon>
        <taxon>Paraneoptera</taxon>
        <taxon>Hemiptera</taxon>
        <taxon>Heteroptera</taxon>
        <taxon>Panheteroptera</taxon>
        <taxon>Pentatomomorpha</taxon>
        <taxon>Pentatomoidea</taxon>
        <taxon>Pentatomidae</taxon>
        <taxon>Pentatominae</taxon>
        <taxon>Nezara</taxon>
    </lineage>
</organism>
<evidence type="ECO:0000256" key="3">
    <source>
        <dbReference type="ARBA" id="ARBA00021814"/>
    </source>
</evidence>
<evidence type="ECO:0000256" key="5">
    <source>
        <dbReference type="ARBA" id="ARBA00022792"/>
    </source>
</evidence>
<gene>
    <name evidence="10" type="ORF">NEZAVI_LOCUS6574</name>
</gene>
<reference evidence="10" key="1">
    <citation type="submission" date="2022-01" db="EMBL/GenBank/DDBJ databases">
        <authorList>
            <person name="King R."/>
        </authorList>
    </citation>
    <scope>NUCLEOTIDE SEQUENCE</scope>
</reference>
<keyword evidence="11" id="KW-1185">Reference proteome</keyword>
<sequence>MTNVLKNLKYFFRRPLVKYGMPFFILIIGGSLGLREFSQLRFQYSKTNLIRPAEAEVYGVKMKKPGEVTLQTEYEKIKSIDTENWEMVRGPRPWEENSSKK</sequence>
<evidence type="ECO:0000256" key="6">
    <source>
        <dbReference type="ARBA" id="ARBA00022989"/>
    </source>
</evidence>
<dbReference type="AlphaFoldDB" id="A0A9P0MJ35"/>
<dbReference type="InterPro" id="IPR020164">
    <property type="entry name" value="Cyt_c_Oxase_assmbl_COX16"/>
</dbReference>
<dbReference type="GO" id="GO:0005743">
    <property type="term" value="C:mitochondrial inner membrane"/>
    <property type="evidence" value="ECO:0007669"/>
    <property type="project" value="UniProtKB-SubCell"/>
</dbReference>
<dbReference type="PANTHER" id="PTHR17130:SF14">
    <property type="entry name" value="CYTOCHROME C OXIDASE ASSEMBLY PROTEIN COX16 HOMOLOG, MITOCHONDRIAL"/>
    <property type="match status" value="1"/>
</dbReference>
<keyword evidence="6 9" id="KW-1133">Transmembrane helix</keyword>
<dbReference type="Pfam" id="PF14138">
    <property type="entry name" value="COX16"/>
    <property type="match status" value="1"/>
</dbReference>
<evidence type="ECO:0000256" key="4">
    <source>
        <dbReference type="ARBA" id="ARBA00022692"/>
    </source>
</evidence>
<evidence type="ECO:0000256" key="1">
    <source>
        <dbReference type="ARBA" id="ARBA00004434"/>
    </source>
</evidence>
<dbReference type="PANTHER" id="PTHR17130">
    <property type="entry name" value="MITOCHONDRIAL OUTER MEMBRANE PROTEIN 25"/>
    <property type="match status" value="1"/>
</dbReference>
<evidence type="ECO:0000256" key="9">
    <source>
        <dbReference type="SAM" id="Phobius"/>
    </source>
</evidence>
<keyword evidence="8 9" id="KW-0472">Membrane</keyword>